<feature type="transmembrane region" description="Helical" evidence="6">
    <location>
        <begin position="157"/>
        <end position="176"/>
    </location>
</feature>
<evidence type="ECO:0000256" key="2">
    <source>
        <dbReference type="ARBA" id="ARBA00022475"/>
    </source>
</evidence>
<organism evidence="7 8">
    <name type="scientific">Microvirga puerhi</name>
    <dbReference type="NCBI Taxonomy" id="2876078"/>
    <lineage>
        <taxon>Bacteria</taxon>
        <taxon>Pseudomonadati</taxon>
        <taxon>Pseudomonadota</taxon>
        <taxon>Alphaproteobacteria</taxon>
        <taxon>Hyphomicrobiales</taxon>
        <taxon>Methylobacteriaceae</taxon>
        <taxon>Microvirga</taxon>
    </lineage>
</organism>
<comment type="caution">
    <text evidence="7">The sequence shown here is derived from an EMBL/GenBank/DDBJ whole genome shotgun (WGS) entry which is preliminary data.</text>
</comment>
<name>A0ABS7VQQ9_9HYPH</name>
<dbReference type="Proteomes" id="UP000704176">
    <property type="component" value="Unassembled WGS sequence"/>
</dbReference>
<sequence length="318" mass="32735">MLRDGLGLLLIIAAGAAGYWLFPDNLALLTRVIAVALLVLSIDLIVGYCGVATLGQATLYGAGAYAAGMACLRGVTEPMTLIVIGAAAGAMAGLVMGTIMLRAHGLAQLVLSIAIVQLAHEAANKASAYTGGSDGLAGFSPSPLFGTFEFDLWGRTAYLFGLALLVLVFILLKFVVASPFGMLCRGIKEDPVRIRSMGAFVFPVLLKMFIISGAVAGMGGALAAISTQVVGLDSVSFELSANSLVMLVLGGLGSLYGALIGTVIFMGFEHFVSAINPFHWMTMVGALLIAVVLVAPGGLSGLIDRALPGMRDKGGQRP</sequence>
<dbReference type="PANTHER" id="PTHR30482">
    <property type="entry name" value="HIGH-AFFINITY BRANCHED-CHAIN AMINO ACID TRANSPORT SYSTEM PERMEASE"/>
    <property type="match status" value="1"/>
</dbReference>
<reference evidence="7 8" key="1">
    <citation type="submission" date="2021-09" db="EMBL/GenBank/DDBJ databases">
        <title>The complete genome sequence of a new microorganism.</title>
        <authorList>
            <person name="Zi Z."/>
        </authorList>
    </citation>
    <scope>NUCLEOTIDE SEQUENCE [LARGE SCALE GENOMIC DNA]</scope>
    <source>
        <strain evidence="7 8">WGZ8</strain>
    </source>
</reference>
<dbReference type="PANTHER" id="PTHR30482:SF17">
    <property type="entry name" value="ABC TRANSPORTER ATP-BINDING PROTEIN"/>
    <property type="match status" value="1"/>
</dbReference>
<comment type="subcellular location">
    <subcellularLocation>
        <location evidence="1">Cell membrane</location>
        <topology evidence="1">Multi-pass membrane protein</topology>
    </subcellularLocation>
</comment>
<proteinExistence type="predicted"/>
<protein>
    <submittedName>
        <fullName evidence="7">Branched-chain amino acid ABC transporter permease</fullName>
    </submittedName>
</protein>
<dbReference type="InterPro" id="IPR043428">
    <property type="entry name" value="LivM-like"/>
</dbReference>
<feature type="transmembrane region" description="Helical" evidence="6">
    <location>
        <begin position="280"/>
        <end position="303"/>
    </location>
</feature>
<dbReference type="EMBL" id="JAIRBM010000013">
    <property type="protein sequence ID" value="MBZ6077891.1"/>
    <property type="molecule type" value="Genomic_DNA"/>
</dbReference>
<feature type="transmembrane region" description="Helical" evidence="6">
    <location>
        <begin position="6"/>
        <end position="22"/>
    </location>
</feature>
<keyword evidence="4 6" id="KW-1133">Transmembrane helix</keyword>
<accession>A0ABS7VQQ9</accession>
<gene>
    <name evidence="7" type="ORF">K9B37_16555</name>
</gene>
<dbReference type="Pfam" id="PF02653">
    <property type="entry name" value="BPD_transp_2"/>
    <property type="match status" value="1"/>
</dbReference>
<feature type="transmembrane region" description="Helical" evidence="6">
    <location>
        <begin position="245"/>
        <end position="268"/>
    </location>
</feature>
<feature type="transmembrane region" description="Helical" evidence="6">
    <location>
        <begin position="29"/>
        <end position="48"/>
    </location>
</feature>
<evidence type="ECO:0000313" key="7">
    <source>
        <dbReference type="EMBL" id="MBZ6077891.1"/>
    </source>
</evidence>
<keyword evidence="2" id="KW-1003">Cell membrane</keyword>
<keyword evidence="8" id="KW-1185">Reference proteome</keyword>
<keyword evidence="5 6" id="KW-0472">Membrane</keyword>
<keyword evidence="3 6" id="KW-0812">Transmembrane</keyword>
<dbReference type="InterPro" id="IPR001851">
    <property type="entry name" value="ABC_transp_permease"/>
</dbReference>
<feature type="transmembrane region" description="Helical" evidence="6">
    <location>
        <begin position="79"/>
        <end position="101"/>
    </location>
</feature>
<evidence type="ECO:0000256" key="6">
    <source>
        <dbReference type="SAM" id="Phobius"/>
    </source>
</evidence>
<feature type="transmembrane region" description="Helical" evidence="6">
    <location>
        <begin position="197"/>
        <end position="225"/>
    </location>
</feature>
<evidence type="ECO:0000313" key="8">
    <source>
        <dbReference type="Proteomes" id="UP000704176"/>
    </source>
</evidence>
<evidence type="ECO:0000256" key="4">
    <source>
        <dbReference type="ARBA" id="ARBA00022989"/>
    </source>
</evidence>
<evidence type="ECO:0000256" key="3">
    <source>
        <dbReference type="ARBA" id="ARBA00022692"/>
    </source>
</evidence>
<evidence type="ECO:0000256" key="1">
    <source>
        <dbReference type="ARBA" id="ARBA00004651"/>
    </source>
</evidence>
<dbReference type="CDD" id="cd06581">
    <property type="entry name" value="TM_PBP1_LivM_like"/>
    <property type="match status" value="1"/>
</dbReference>
<evidence type="ECO:0000256" key="5">
    <source>
        <dbReference type="ARBA" id="ARBA00023136"/>
    </source>
</evidence>